<evidence type="ECO:0000313" key="4">
    <source>
        <dbReference type="Proteomes" id="UP001354709"/>
    </source>
</evidence>
<sequence length="63" mass="7069">MIEVLIGTGLRKGEALGLHWDDVHLGSRTVYVRWTLSAIDNNKLVLTRPKTRKSSDWVALSPP</sequence>
<dbReference type="Proteomes" id="UP001354709">
    <property type="component" value="Unassembled WGS sequence"/>
</dbReference>
<gene>
    <name evidence="3" type="ORF">V2J94_45165</name>
</gene>
<feature type="domain" description="Tyr recombinase" evidence="2">
    <location>
        <begin position="1"/>
        <end position="63"/>
    </location>
</feature>
<dbReference type="InterPro" id="IPR013762">
    <property type="entry name" value="Integrase-like_cat_sf"/>
</dbReference>
<dbReference type="InterPro" id="IPR002104">
    <property type="entry name" value="Integrase_catalytic"/>
</dbReference>
<keyword evidence="1" id="KW-0233">DNA recombination</keyword>
<accession>A0ABU7QC50</accession>
<keyword evidence="4" id="KW-1185">Reference proteome</keyword>
<comment type="caution">
    <text evidence="3">The sequence shown here is derived from an EMBL/GenBank/DDBJ whole genome shotgun (WGS) entry which is preliminary data.</text>
</comment>
<dbReference type="PROSITE" id="PS51898">
    <property type="entry name" value="TYR_RECOMBINASE"/>
    <property type="match status" value="1"/>
</dbReference>
<dbReference type="SUPFAM" id="SSF56349">
    <property type="entry name" value="DNA breaking-rejoining enzymes"/>
    <property type="match status" value="1"/>
</dbReference>
<dbReference type="Pfam" id="PF00589">
    <property type="entry name" value="Phage_integrase"/>
    <property type="match status" value="1"/>
</dbReference>
<dbReference type="RefSeq" id="WP_330816246.1">
    <property type="nucleotide sequence ID" value="NZ_JAZBJO010000059.1"/>
</dbReference>
<evidence type="ECO:0000259" key="2">
    <source>
        <dbReference type="PROSITE" id="PS51898"/>
    </source>
</evidence>
<dbReference type="Gene3D" id="1.10.443.10">
    <property type="entry name" value="Intergrase catalytic core"/>
    <property type="match status" value="1"/>
</dbReference>
<dbReference type="InterPro" id="IPR011010">
    <property type="entry name" value="DNA_brk_join_enz"/>
</dbReference>
<protein>
    <submittedName>
        <fullName evidence="3">Tyrosine-type recombinase/integrase</fullName>
    </submittedName>
</protein>
<proteinExistence type="predicted"/>
<organism evidence="3 4">
    <name type="scientific">Streptomyces asiaticus subsp. ignotus</name>
    <dbReference type="NCBI Taxonomy" id="3098222"/>
    <lineage>
        <taxon>Bacteria</taxon>
        <taxon>Bacillati</taxon>
        <taxon>Actinomycetota</taxon>
        <taxon>Actinomycetes</taxon>
        <taxon>Kitasatosporales</taxon>
        <taxon>Streptomycetaceae</taxon>
        <taxon>Streptomyces</taxon>
        <taxon>Streptomyces violaceusniger group</taxon>
    </lineage>
</organism>
<name>A0ABU7QC50_9ACTN</name>
<evidence type="ECO:0000313" key="3">
    <source>
        <dbReference type="EMBL" id="MEE4598933.1"/>
    </source>
</evidence>
<dbReference type="EMBL" id="JAZBJO010000059">
    <property type="protein sequence ID" value="MEE4598933.1"/>
    <property type="molecule type" value="Genomic_DNA"/>
</dbReference>
<evidence type="ECO:0000256" key="1">
    <source>
        <dbReference type="ARBA" id="ARBA00023172"/>
    </source>
</evidence>
<reference evidence="3 4" key="1">
    <citation type="submission" date="2023-11" db="EMBL/GenBank/DDBJ databases">
        <title>30 novel species of actinomycetes from the DSMZ collection.</title>
        <authorList>
            <person name="Nouioui I."/>
        </authorList>
    </citation>
    <scope>NUCLEOTIDE SEQUENCE [LARGE SCALE GENOMIC DNA]</scope>
    <source>
        <strain evidence="3 4">DSM 41524</strain>
    </source>
</reference>